<proteinExistence type="predicted"/>
<evidence type="ECO:0000256" key="9">
    <source>
        <dbReference type="ARBA" id="ARBA00023160"/>
    </source>
</evidence>
<protein>
    <submittedName>
        <fullName evidence="11">Uncharacterized protein</fullName>
    </submittedName>
</protein>
<evidence type="ECO:0000256" key="8">
    <source>
        <dbReference type="ARBA" id="ARBA00023136"/>
    </source>
</evidence>
<feature type="transmembrane region" description="Helical" evidence="10">
    <location>
        <begin position="37"/>
        <end position="59"/>
    </location>
</feature>
<dbReference type="Proteomes" id="UP001188597">
    <property type="component" value="Unassembled WGS sequence"/>
</dbReference>
<evidence type="ECO:0000256" key="6">
    <source>
        <dbReference type="ARBA" id="ARBA00022989"/>
    </source>
</evidence>
<dbReference type="PANTHER" id="PTHR23291">
    <property type="entry name" value="BAX INHIBITOR-RELATED"/>
    <property type="match status" value="1"/>
</dbReference>
<keyword evidence="6 10" id="KW-1133">Transmembrane helix</keyword>
<keyword evidence="2" id="KW-0444">Lipid biosynthesis</keyword>
<feature type="transmembrane region" description="Helical" evidence="10">
    <location>
        <begin position="194"/>
        <end position="218"/>
    </location>
</feature>
<feature type="transmembrane region" description="Helical" evidence="10">
    <location>
        <begin position="6"/>
        <end position="25"/>
    </location>
</feature>
<evidence type="ECO:0000256" key="3">
    <source>
        <dbReference type="ARBA" id="ARBA00022679"/>
    </source>
</evidence>
<keyword evidence="3" id="KW-0808">Transferase</keyword>
<dbReference type="GO" id="GO:0009922">
    <property type="term" value="F:fatty acid elongase activity"/>
    <property type="evidence" value="ECO:0007669"/>
    <property type="project" value="InterPro"/>
</dbReference>
<evidence type="ECO:0000313" key="11">
    <source>
        <dbReference type="EMBL" id="KAK3021113.1"/>
    </source>
</evidence>
<dbReference type="AlphaFoldDB" id="A0AA88W7P2"/>
<keyword evidence="4 10" id="KW-0812">Transmembrane</keyword>
<comment type="subcellular location">
    <subcellularLocation>
        <location evidence="1">Membrane</location>
        <topology evidence="1">Multi-pass membrane protein</topology>
    </subcellularLocation>
</comment>
<evidence type="ECO:0000313" key="12">
    <source>
        <dbReference type="Proteomes" id="UP001188597"/>
    </source>
</evidence>
<keyword evidence="7" id="KW-0443">Lipid metabolism</keyword>
<accession>A0AA88W7P2</accession>
<name>A0AA88W7P2_9ASTE</name>
<dbReference type="PANTHER" id="PTHR23291:SF31">
    <property type="entry name" value="PROTEIN LIFEGUARD 4"/>
    <property type="match status" value="1"/>
</dbReference>
<dbReference type="GO" id="GO:0016020">
    <property type="term" value="C:membrane"/>
    <property type="evidence" value="ECO:0007669"/>
    <property type="project" value="UniProtKB-SubCell"/>
</dbReference>
<evidence type="ECO:0000256" key="7">
    <source>
        <dbReference type="ARBA" id="ARBA00023098"/>
    </source>
</evidence>
<sequence>MGKVSVMIYGGLASIIFCGYIPYDTDILIKRYSYDEYIWFAVALYLDIFNLFLSLLTILRAAERQEGWGNEFKWTGQRDSGRLLEMYVKLYNHLLRTAVLVPPAKITSCFTLIRCGFQSFLFTSIFAYIAAAVALHLLLLLFRRHPPVPLGPVPAAHSLAMSLVSATIFVGLLFSAAAEIRDTQWFWRRSKTPLYWLLCFPFGMRPSGRVFFWSYAFYLSSSSTPSAHSSPSHDAVPSPSLNSSTTHLPAKHDALAGLKYGATFHRIEGRTVSPSIQGATFPTSSTGTVLPDSCLNDARQSLSRPLSYDPEQRFSRLQRDGLVSRREKSITQFQEESQPLRRNISSSGIEKMGSGKNWDEVESTGILKIGHSMSSDKASSAKAALKLLQPSLEDEDITHQTIPKSPHGVLIIFTLVVYMNGWKEVTAVQFVASFAHHRLENVQYRPRYASARKPPRTDDACDIPKKLFTAFADVEKGRCIT</sequence>
<keyword evidence="8 10" id="KW-0472">Membrane</keyword>
<evidence type="ECO:0000256" key="10">
    <source>
        <dbReference type="SAM" id="Phobius"/>
    </source>
</evidence>
<organism evidence="11 12">
    <name type="scientific">Escallonia herrerae</name>
    <dbReference type="NCBI Taxonomy" id="1293975"/>
    <lineage>
        <taxon>Eukaryota</taxon>
        <taxon>Viridiplantae</taxon>
        <taxon>Streptophyta</taxon>
        <taxon>Embryophyta</taxon>
        <taxon>Tracheophyta</taxon>
        <taxon>Spermatophyta</taxon>
        <taxon>Magnoliopsida</taxon>
        <taxon>eudicotyledons</taxon>
        <taxon>Gunneridae</taxon>
        <taxon>Pentapetalae</taxon>
        <taxon>asterids</taxon>
        <taxon>campanulids</taxon>
        <taxon>Escalloniales</taxon>
        <taxon>Escalloniaceae</taxon>
        <taxon>Escallonia</taxon>
    </lineage>
</organism>
<gene>
    <name evidence="11" type="ORF">RJ639_045497</name>
</gene>
<evidence type="ECO:0000256" key="5">
    <source>
        <dbReference type="ARBA" id="ARBA00022832"/>
    </source>
</evidence>
<dbReference type="InterPro" id="IPR002076">
    <property type="entry name" value="ELO_fam"/>
</dbReference>
<evidence type="ECO:0000256" key="2">
    <source>
        <dbReference type="ARBA" id="ARBA00022516"/>
    </source>
</evidence>
<dbReference type="Pfam" id="PF01027">
    <property type="entry name" value="Bax1-I"/>
    <property type="match status" value="1"/>
</dbReference>
<dbReference type="EMBL" id="JAVXUP010000778">
    <property type="protein sequence ID" value="KAK3021113.1"/>
    <property type="molecule type" value="Genomic_DNA"/>
</dbReference>
<dbReference type="GO" id="GO:0006633">
    <property type="term" value="P:fatty acid biosynthetic process"/>
    <property type="evidence" value="ECO:0007669"/>
    <property type="project" value="UniProtKB-KW"/>
</dbReference>
<keyword evidence="9" id="KW-0275">Fatty acid biosynthesis</keyword>
<evidence type="ECO:0000256" key="1">
    <source>
        <dbReference type="ARBA" id="ARBA00004141"/>
    </source>
</evidence>
<dbReference type="Pfam" id="PF01151">
    <property type="entry name" value="ELO"/>
    <property type="match status" value="1"/>
</dbReference>
<feature type="transmembrane region" description="Helical" evidence="10">
    <location>
        <begin position="120"/>
        <end position="142"/>
    </location>
</feature>
<reference evidence="11" key="1">
    <citation type="submission" date="2022-12" db="EMBL/GenBank/DDBJ databases">
        <title>Draft genome assemblies for two species of Escallonia (Escalloniales).</title>
        <authorList>
            <person name="Chanderbali A."/>
            <person name="Dervinis C."/>
            <person name="Anghel I."/>
            <person name="Soltis D."/>
            <person name="Soltis P."/>
            <person name="Zapata F."/>
        </authorList>
    </citation>
    <scope>NUCLEOTIDE SEQUENCE</scope>
    <source>
        <strain evidence="11">UCBG64.0493</strain>
        <tissue evidence="11">Leaf</tissue>
    </source>
</reference>
<comment type="caution">
    <text evidence="11">The sequence shown here is derived from an EMBL/GenBank/DDBJ whole genome shotgun (WGS) entry which is preliminary data.</text>
</comment>
<feature type="transmembrane region" description="Helical" evidence="10">
    <location>
        <begin position="154"/>
        <end position="174"/>
    </location>
</feature>
<keyword evidence="5" id="KW-0276">Fatty acid metabolism</keyword>
<dbReference type="InterPro" id="IPR006214">
    <property type="entry name" value="Bax_inhibitor_1-related"/>
</dbReference>
<evidence type="ECO:0000256" key="4">
    <source>
        <dbReference type="ARBA" id="ARBA00022692"/>
    </source>
</evidence>
<keyword evidence="12" id="KW-1185">Reference proteome</keyword>